<keyword evidence="22" id="KW-1185">Reference proteome</keyword>
<accession>A0A2R5EVT7</accession>
<evidence type="ECO:0000256" key="7">
    <source>
        <dbReference type="ARBA" id="ARBA00022679"/>
    </source>
</evidence>
<evidence type="ECO:0000259" key="20">
    <source>
        <dbReference type="PROSITE" id="PS50885"/>
    </source>
</evidence>
<dbReference type="AlphaFoldDB" id="A0A2R5EVT7"/>
<dbReference type="Pfam" id="PF00672">
    <property type="entry name" value="HAMP"/>
    <property type="match status" value="1"/>
</dbReference>
<evidence type="ECO:0000259" key="18">
    <source>
        <dbReference type="PROSITE" id="PS50109"/>
    </source>
</evidence>
<feature type="domain" description="Response regulatory" evidence="19">
    <location>
        <begin position="815"/>
        <end position="932"/>
    </location>
</feature>
<evidence type="ECO:0000256" key="11">
    <source>
        <dbReference type="ARBA" id="ARBA00023012"/>
    </source>
</evidence>
<keyword evidence="12 17" id="KW-0472">Membrane</keyword>
<name>A0A2R5EVT7_9BACL</name>
<dbReference type="InterPro" id="IPR003018">
    <property type="entry name" value="GAF"/>
</dbReference>
<comment type="caution">
    <text evidence="21">The sequence shown here is derived from an EMBL/GenBank/DDBJ whole genome shotgun (WGS) entry which is preliminary data.</text>
</comment>
<sequence>MFKNMNYTIRMKIAIGYLLIICCLGITIAVVSERINTLHNEMEQIVTRDLEIQNFITNIRYNVVSMETSQRGYLLTGRQAYLLPYQEGKSQWEANHTSLAALLDNNASALKELEAIKLTIQNWINTTGEPTIAMRANNDTEGIQTFYRNDPGKADIDKLRTQLEDMRLSHIDDTKSYILQLESRNRVVTLSLYILLFAVVIVSLLIVSFVSSSIVKTIRQVSSTIAGISVAKGDLSKRIHVKTNDEIKELAEATNALLVSLEAQSWITTRVAEIATMTQGLNNLEELGRSFLSRVAPMVGAPYGVFYIRGAKGSEPRMNKLAAYAESGDAEARASFRFGEGLIGQCAMDKRTYLLSAPDDYKAGIQSGTTELHPRNLLIVPIEYEGKVVAVVEFASLEPFTAQHLKLLESIEDYFGVTIDNVTGRMEVERLLSESQALTEELQTQTEELQAQSEELQMQQEEMRMTTEHLEEQNLFAAQKTKELEHAKTELEAYAEKLKQSAQYKSNFLANMSHELRTPLNSILILSQMLYENENKLLTEEEEGYARVIHSSGNDLLSLINDILDLSKIEAGKIALVMDDVNVTEIPEMMRMLFDPVADKKGITFRIELQHDIPSVVRTDGQRLQQILKNLLSNAFKFTESGTVTLKLHQADPAVVADKMPGSAPEELLAFSVVDTGIGIPKDKQDLIFGAFQQLDGNTNRVYGGTGLGLSICNELANLLGGCIVVESELHKGSSFTLYLPATHCTAIELEQASMQASASYSAPGHPFADVNFGDNAAAAASPPISQSEPVKNTPAAASSGMGGSEETALFLGKRVLLVEDDERNIFAIDKALKNKGLEVVIARNGRECLDIVASDSNFDLVLMDIMMPIMDGFETTRALRADEAMHDKPIIALTAKAMKSDQESCLQAGASDYISKPIHMEQLFSLMRVWLTKQVGH</sequence>
<evidence type="ECO:0000256" key="6">
    <source>
        <dbReference type="ARBA" id="ARBA00022553"/>
    </source>
</evidence>
<keyword evidence="11" id="KW-0902">Two-component regulatory system</keyword>
<protein>
    <recommendedName>
        <fullName evidence="13">Circadian input-output histidine kinase CikA</fullName>
        <ecNumber evidence="4">2.7.13.3</ecNumber>
    </recommendedName>
</protein>
<keyword evidence="17" id="KW-0812">Transmembrane</keyword>
<dbReference type="EC" id="2.7.13.3" evidence="4"/>
<dbReference type="Gene3D" id="3.40.50.2300">
    <property type="match status" value="1"/>
</dbReference>
<keyword evidence="8" id="KW-0547">Nucleotide-binding</keyword>
<dbReference type="CDD" id="cd16922">
    <property type="entry name" value="HATPase_EvgS-ArcB-TorS-like"/>
    <property type="match status" value="1"/>
</dbReference>
<dbReference type="PROSITE" id="PS50109">
    <property type="entry name" value="HIS_KIN"/>
    <property type="match status" value="1"/>
</dbReference>
<keyword evidence="9 21" id="KW-0418">Kinase</keyword>
<evidence type="ECO:0000256" key="8">
    <source>
        <dbReference type="ARBA" id="ARBA00022741"/>
    </source>
</evidence>
<evidence type="ECO:0000313" key="21">
    <source>
        <dbReference type="EMBL" id="GBG10816.1"/>
    </source>
</evidence>
<dbReference type="InterPro" id="IPR004358">
    <property type="entry name" value="Sig_transdc_His_kin-like_C"/>
</dbReference>
<keyword evidence="5" id="KW-1003">Cell membrane</keyword>
<dbReference type="CDD" id="cd06225">
    <property type="entry name" value="HAMP"/>
    <property type="match status" value="1"/>
</dbReference>
<comment type="similarity">
    <text evidence="3">In the N-terminal section; belongs to the phytochrome family.</text>
</comment>
<keyword evidence="10" id="KW-0067">ATP-binding</keyword>
<evidence type="ECO:0000256" key="15">
    <source>
        <dbReference type="SAM" id="Coils"/>
    </source>
</evidence>
<dbReference type="SMART" id="SM00448">
    <property type="entry name" value="REC"/>
    <property type="match status" value="1"/>
</dbReference>
<evidence type="ECO:0000313" key="22">
    <source>
        <dbReference type="Proteomes" id="UP000245202"/>
    </source>
</evidence>
<dbReference type="InterPro" id="IPR011006">
    <property type="entry name" value="CheY-like_superfamily"/>
</dbReference>
<dbReference type="CDD" id="cd17546">
    <property type="entry name" value="REC_hyHK_CKI1_RcsC-like"/>
    <property type="match status" value="1"/>
</dbReference>
<dbReference type="InterPro" id="IPR003660">
    <property type="entry name" value="HAMP_dom"/>
</dbReference>
<feature type="modified residue" description="4-aspartylphosphate" evidence="14">
    <location>
        <position position="865"/>
    </location>
</feature>
<dbReference type="GO" id="GO:0005886">
    <property type="term" value="C:plasma membrane"/>
    <property type="evidence" value="ECO:0007669"/>
    <property type="project" value="UniProtKB-SubCell"/>
</dbReference>
<feature type="coiled-coil region" evidence="15">
    <location>
        <begin position="428"/>
        <end position="501"/>
    </location>
</feature>
<keyword evidence="6 14" id="KW-0597">Phosphoprotein</keyword>
<dbReference type="SUPFAM" id="SSF52172">
    <property type="entry name" value="CheY-like"/>
    <property type="match status" value="1"/>
</dbReference>
<evidence type="ECO:0000256" key="3">
    <source>
        <dbReference type="ARBA" id="ARBA00006402"/>
    </source>
</evidence>
<evidence type="ECO:0000256" key="14">
    <source>
        <dbReference type="PROSITE-ProRule" id="PRU00169"/>
    </source>
</evidence>
<keyword evidence="17" id="KW-1133">Transmembrane helix</keyword>
<organism evidence="21 22">
    <name type="scientific">Paenibacillus agaridevorans</name>
    <dbReference type="NCBI Taxonomy" id="171404"/>
    <lineage>
        <taxon>Bacteria</taxon>
        <taxon>Bacillati</taxon>
        <taxon>Bacillota</taxon>
        <taxon>Bacilli</taxon>
        <taxon>Bacillales</taxon>
        <taxon>Paenibacillaceae</taxon>
        <taxon>Paenibacillus</taxon>
    </lineage>
</organism>
<dbReference type="PANTHER" id="PTHR45339">
    <property type="entry name" value="HYBRID SIGNAL TRANSDUCTION HISTIDINE KINASE J"/>
    <property type="match status" value="1"/>
</dbReference>
<evidence type="ECO:0000256" key="12">
    <source>
        <dbReference type="ARBA" id="ARBA00023136"/>
    </source>
</evidence>
<dbReference type="GO" id="GO:0005524">
    <property type="term" value="F:ATP binding"/>
    <property type="evidence" value="ECO:0007669"/>
    <property type="project" value="UniProtKB-KW"/>
</dbReference>
<dbReference type="SMART" id="SM00387">
    <property type="entry name" value="HATPase_c"/>
    <property type="match status" value="1"/>
</dbReference>
<dbReference type="InterPro" id="IPR003594">
    <property type="entry name" value="HATPase_dom"/>
</dbReference>
<evidence type="ECO:0000259" key="19">
    <source>
        <dbReference type="PROSITE" id="PS50110"/>
    </source>
</evidence>
<dbReference type="SMART" id="SM00388">
    <property type="entry name" value="HisKA"/>
    <property type="match status" value="1"/>
</dbReference>
<dbReference type="Pfam" id="PF02518">
    <property type="entry name" value="HATPase_c"/>
    <property type="match status" value="1"/>
</dbReference>
<dbReference type="PROSITE" id="PS50110">
    <property type="entry name" value="RESPONSE_REGULATORY"/>
    <property type="match status" value="1"/>
</dbReference>
<comment type="subcellular location">
    <subcellularLocation>
        <location evidence="2">Cell membrane</location>
        <topology evidence="2">Multi-pass membrane protein</topology>
    </subcellularLocation>
</comment>
<evidence type="ECO:0000256" key="1">
    <source>
        <dbReference type="ARBA" id="ARBA00000085"/>
    </source>
</evidence>
<feature type="region of interest" description="Disordered" evidence="16">
    <location>
        <begin position="779"/>
        <end position="804"/>
    </location>
</feature>
<dbReference type="Pfam" id="PF05227">
    <property type="entry name" value="CHASE3"/>
    <property type="match status" value="1"/>
</dbReference>
<evidence type="ECO:0000256" key="10">
    <source>
        <dbReference type="ARBA" id="ARBA00022840"/>
    </source>
</evidence>
<dbReference type="RefSeq" id="WP_108995237.1">
    <property type="nucleotide sequence ID" value="NZ_BDQX01000356.1"/>
</dbReference>
<dbReference type="Gene3D" id="1.10.287.130">
    <property type="match status" value="1"/>
</dbReference>
<evidence type="ECO:0000256" key="16">
    <source>
        <dbReference type="SAM" id="MobiDB-lite"/>
    </source>
</evidence>
<evidence type="ECO:0000256" key="13">
    <source>
        <dbReference type="ARBA" id="ARBA00074306"/>
    </source>
</evidence>
<evidence type="ECO:0000256" key="2">
    <source>
        <dbReference type="ARBA" id="ARBA00004651"/>
    </source>
</evidence>
<dbReference type="SMART" id="SM00304">
    <property type="entry name" value="HAMP"/>
    <property type="match status" value="1"/>
</dbReference>
<keyword evidence="15" id="KW-0175">Coiled coil</keyword>
<dbReference type="PROSITE" id="PS50885">
    <property type="entry name" value="HAMP"/>
    <property type="match status" value="1"/>
</dbReference>
<dbReference type="Pfam" id="PF13185">
    <property type="entry name" value="GAF_2"/>
    <property type="match status" value="1"/>
</dbReference>
<dbReference type="CDD" id="cd19410">
    <property type="entry name" value="HK9-like_sensor"/>
    <property type="match status" value="1"/>
</dbReference>
<dbReference type="Pfam" id="PF00072">
    <property type="entry name" value="Response_reg"/>
    <property type="match status" value="1"/>
</dbReference>
<dbReference type="EMBL" id="BDQX01000356">
    <property type="protein sequence ID" value="GBG10816.1"/>
    <property type="molecule type" value="Genomic_DNA"/>
</dbReference>
<reference evidence="21 22" key="1">
    <citation type="submission" date="2017-08" db="EMBL/GenBank/DDBJ databases">
        <title>Substantial Increase in Enzyme Production by Combined Drug-Resistance Mutations in Paenibacillus agaridevorans.</title>
        <authorList>
            <person name="Tanaka Y."/>
            <person name="Funane K."/>
            <person name="Hosaka T."/>
            <person name="Shiwa Y."/>
            <person name="Fujita N."/>
            <person name="Miyazaki T."/>
            <person name="Yoshikawa H."/>
            <person name="Murakami K."/>
            <person name="Kasahara K."/>
            <person name="Inaoka T."/>
            <person name="Hiraga Y."/>
            <person name="Ochi K."/>
        </authorList>
    </citation>
    <scope>NUCLEOTIDE SEQUENCE [LARGE SCALE GENOMIC DNA]</scope>
    <source>
        <strain evidence="21 22">T-3040</strain>
    </source>
</reference>
<dbReference type="SUPFAM" id="SSF47384">
    <property type="entry name" value="Homodimeric domain of signal transducing histidine kinase"/>
    <property type="match status" value="1"/>
</dbReference>
<comment type="catalytic activity">
    <reaction evidence="1">
        <text>ATP + protein L-histidine = ADP + protein N-phospho-L-histidine.</text>
        <dbReference type="EC" id="2.7.13.3"/>
    </reaction>
</comment>
<evidence type="ECO:0000256" key="9">
    <source>
        <dbReference type="ARBA" id="ARBA00022777"/>
    </source>
</evidence>
<dbReference type="Gene3D" id="6.10.340.10">
    <property type="match status" value="1"/>
</dbReference>
<feature type="transmembrane region" description="Helical" evidence="17">
    <location>
        <begin position="190"/>
        <end position="210"/>
    </location>
</feature>
<evidence type="ECO:0000256" key="5">
    <source>
        <dbReference type="ARBA" id="ARBA00022475"/>
    </source>
</evidence>
<dbReference type="Gene3D" id="3.30.565.10">
    <property type="entry name" value="Histidine kinase-like ATPase, C-terminal domain"/>
    <property type="match status" value="1"/>
</dbReference>
<evidence type="ECO:0000256" key="4">
    <source>
        <dbReference type="ARBA" id="ARBA00012438"/>
    </source>
</evidence>
<dbReference type="CDD" id="cd00082">
    <property type="entry name" value="HisKA"/>
    <property type="match status" value="1"/>
</dbReference>
<feature type="domain" description="Histidine kinase" evidence="18">
    <location>
        <begin position="511"/>
        <end position="744"/>
    </location>
</feature>
<dbReference type="InterPro" id="IPR003661">
    <property type="entry name" value="HisK_dim/P_dom"/>
</dbReference>
<dbReference type="Proteomes" id="UP000245202">
    <property type="component" value="Unassembled WGS sequence"/>
</dbReference>
<dbReference type="InterPro" id="IPR036097">
    <property type="entry name" value="HisK_dim/P_sf"/>
</dbReference>
<proteinExistence type="inferred from homology"/>
<dbReference type="SUPFAM" id="SSF55874">
    <property type="entry name" value="ATPase domain of HSP90 chaperone/DNA topoisomerase II/histidine kinase"/>
    <property type="match status" value="1"/>
</dbReference>
<gene>
    <name evidence="21" type="ORF">PAT3040_05581</name>
</gene>
<keyword evidence="7" id="KW-0808">Transferase</keyword>
<dbReference type="InterPro" id="IPR005467">
    <property type="entry name" value="His_kinase_dom"/>
</dbReference>
<dbReference type="InterPro" id="IPR007891">
    <property type="entry name" value="CHASE3"/>
</dbReference>
<dbReference type="Gene3D" id="3.30.450.40">
    <property type="match status" value="1"/>
</dbReference>
<dbReference type="FunFam" id="3.30.565.10:FF:000010">
    <property type="entry name" value="Sensor histidine kinase RcsC"/>
    <property type="match status" value="1"/>
</dbReference>
<dbReference type="InterPro" id="IPR001789">
    <property type="entry name" value="Sig_transdc_resp-reg_receiver"/>
</dbReference>
<dbReference type="PANTHER" id="PTHR45339:SF1">
    <property type="entry name" value="HYBRID SIGNAL TRANSDUCTION HISTIDINE KINASE J"/>
    <property type="match status" value="1"/>
</dbReference>
<dbReference type="InterPro" id="IPR029016">
    <property type="entry name" value="GAF-like_dom_sf"/>
</dbReference>
<dbReference type="GO" id="GO:0000155">
    <property type="term" value="F:phosphorelay sensor kinase activity"/>
    <property type="evidence" value="ECO:0007669"/>
    <property type="project" value="InterPro"/>
</dbReference>
<dbReference type="InterPro" id="IPR036890">
    <property type="entry name" value="HATPase_C_sf"/>
</dbReference>
<feature type="domain" description="HAMP" evidence="20">
    <location>
        <begin position="212"/>
        <end position="266"/>
    </location>
</feature>
<evidence type="ECO:0000256" key="17">
    <source>
        <dbReference type="SAM" id="Phobius"/>
    </source>
</evidence>
<dbReference type="Pfam" id="PF00512">
    <property type="entry name" value="HisKA"/>
    <property type="match status" value="1"/>
</dbReference>
<dbReference type="SUPFAM" id="SSF55781">
    <property type="entry name" value="GAF domain-like"/>
    <property type="match status" value="1"/>
</dbReference>
<dbReference type="PRINTS" id="PR00344">
    <property type="entry name" value="BCTRLSENSOR"/>
</dbReference>